<dbReference type="Gene3D" id="3.40.50.720">
    <property type="entry name" value="NAD(P)-binding Rossmann-like Domain"/>
    <property type="match status" value="1"/>
</dbReference>
<dbReference type="InterPro" id="IPR002347">
    <property type="entry name" value="SDR_fam"/>
</dbReference>
<keyword evidence="6" id="KW-1185">Reference proteome</keyword>
<dbReference type="PANTHER" id="PTHR43008:SF14">
    <property type="entry name" value="DEHYDROGENASE ARBD, PUTATIVE-RELATED"/>
    <property type="match status" value="1"/>
</dbReference>
<dbReference type="Proteomes" id="UP000241462">
    <property type="component" value="Unassembled WGS sequence"/>
</dbReference>
<evidence type="ECO:0000256" key="1">
    <source>
        <dbReference type="ARBA" id="ARBA00006484"/>
    </source>
</evidence>
<dbReference type="STRING" id="2025994.A0A2T3AE25"/>
<dbReference type="FunFam" id="3.40.50.720:FF:000090">
    <property type="entry name" value="NADP-dependent mannitol dehydrogenase"/>
    <property type="match status" value="1"/>
</dbReference>
<evidence type="ECO:0000256" key="2">
    <source>
        <dbReference type="ARBA" id="ARBA00022857"/>
    </source>
</evidence>
<dbReference type="PROSITE" id="PS00061">
    <property type="entry name" value="ADH_SHORT"/>
    <property type="match status" value="1"/>
</dbReference>
<dbReference type="InParanoid" id="A0A2T3AE25"/>
<comment type="similarity">
    <text evidence="1">Belongs to the short-chain dehydrogenases/reductases (SDR) family.</text>
</comment>
<dbReference type="InterPro" id="IPR036291">
    <property type="entry name" value="NAD(P)-bd_dom_sf"/>
</dbReference>
<dbReference type="Pfam" id="PF13561">
    <property type="entry name" value="adh_short_C2"/>
    <property type="match status" value="1"/>
</dbReference>
<evidence type="ECO:0000313" key="5">
    <source>
        <dbReference type="EMBL" id="PSR93876.1"/>
    </source>
</evidence>
<dbReference type="GO" id="GO:0050664">
    <property type="term" value="F:oxidoreductase activity, acting on NAD(P)H, oxygen as acceptor"/>
    <property type="evidence" value="ECO:0007669"/>
    <property type="project" value="TreeGrafter"/>
</dbReference>
<evidence type="ECO:0000256" key="4">
    <source>
        <dbReference type="SAM" id="MobiDB-lite"/>
    </source>
</evidence>
<dbReference type="EMBL" id="KZ678404">
    <property type="protein sequence ID" value="PSR93876.1"/>
    <property type="molecule type" value="Genomic_DNA"/>
</dbReference>
<feature type="region of interest" description="Disordered" evidence="4">
    <location>
        <begin position="45"/>
        <end position="81"/>
    </location>
</feature>
<dbReference type="PRINTS" id="PR00081">
    <property type="entry name" value="GDHRDH"/>
</dbReference>
<reference evidence="5 6" key="1">
    <citation type="journal article" date="2018" name="Mycol. Prog.">
        <title>Coniella lustricola, a new species from submerged detritus.</title>
        <authorList>
            <person name="Raudabaugh D.B."/>
            <person name="Iturriaga T."/>
            <person name="Carver A."/>
            <person name="Mondo S."/>
            <person name="Pangilinan J."/>
            <person name="Lipzen A."/>
            <person name="He G."/>
            <person name="Amirebrahimi M."/>
            <person name="Grigoriev I.V."/>
            <person name="Miller A.N."/>
        </authorList>
    </citation>
    <scope>NUCLEOTIDE SEQUENCE [LARGE SCALE GENOMIC DNA]</scope>
    <source>
        <strain evidence="5 6">B22-T-1</strain>
    </source>
</reference>
<accession>A0A2T3AE25</accession>
<keyword evidence="3" id="KW-0560">Oxidoreductase</keyword>
<dbReference type="OrthoDB" id="5307821at2759"/>
<dbReference type="GO" id="GO:0019594">
    <property type="term" value="P:mannitol metabolic process"/>
    <property type="evidence" value="ECO:0007669"/>
    <property type="project" value="UniProtKB-ARBA"/>
</dbReference>
<dbReference type="InterPro" id="IPR020904">
    <property type="entry name" value="Sc_DH/Rdtase_CS"/>
</dbReference>
<name>A0A2T3AE25_9PEZI</name>
<protein>
    <submittedName>
        <fullName evidence="5">D-arabinitol dehydrogenase</fullName>
    </submittedName>
</protein>
<dbReference type="PANTHER" id="PTHR43008">
    <property type="entry name" value="BENZIL REDUCTASE"/>
    <property type="match status" value="1"/>
</dbReference>
<gene>
    <name evidence="5" type="ORF">BD289DRAFT_428562</name>
</gene>
<organism evidence="5 6">
    <name type="scientific">Coniella lustricola</name>
    <dbReference type="NCBI Taxonomy" id="2025994"/>
    <lineage>
        <taxon>Eukaryota</taxon>
        <taxon>Fungi</taxon>
        <taxon>Dikarya</taxon>
        <taxon>Ascomycota</taxon>
        <taxon>Pezizomycotina</taxon>
        <taxon>Sordariomycetes</taxon>
        <taxon>Sordariomycetidae</taxon>
        <taxon>Diaporthales</taxon>
        <taxon>Schizoparmaceae</taxon>
        <taxon>Coniella</taxon>
    </lineage>
</organism>
<feature type="compositionally biased region" description="Low complexity" evidence="4">
    <location>
        <begin position="45"/>
        <end position="54"/>
    </location>
</feature>
<sequence>MLLTSAANMSLYRASTARLCKTIASTTTNRLATISRTRTPRFATRTPAATTRPFSSTLAHHNASNKDKNEPAHAGTFARTDDSITVQYPGDNELRSSEPVVGGAGRRHPNTLALFSLEGRVGVVTGGARGLGLVMGQGMVVSGADLAIVDINKEEAQVQAKALMAQFKEDNPNANKAPNVTAHHADVSDPESVATCIAEILAAHGRIDHLVTSAGFTENYQAIDYPVDRMRKLFAVNVDGTYLFATAVARHLMERKAKGSMVFIGSMSGAVVNVPQPQAPYNSAKAAVRHLAASLAVEWAHAGIRVNCISPGYMLTALTEKILSDNPDLKQKWTSLIPQGKMGSPEDLMGPVTFLLSDAANYVTGADLRVDGGYTVT</sequence>
<dbReference type="GO" id="GO:0050085">
    <property type="term" value="F:mannitol 2-dehydrogenase (NADP+) activity"/>
    <property type="evidence" value="ECO:0007669"/>
    <property type="project" value="UniProtKB-ARBA"/>
</dbReference>
<dbReference type="AlphaFoldDB" id="A0A2T3AE25"/>
<evidence type="ECO:0000313" key="6">
    <source>
        <dbReference type="Proteomes" id="UP000241462"/>
    </source>
</evidence>
<keyword evidence="2" id="KW-0521">NADP</keyword>
<dbReference type="SUPFAM" id="SSF51735">
    <property type="entry name" value="NAD(P)-binding Rossmann-fold domains"/>
    <property type="match status" value="1"/>
</dbReference>
<evidence type="ECO:0000256" key="3">
    <source>
        <dbReference type="ARBA" id="ARBA00023002"/>
    </source>
</evidence>
<dbReference type="PRINTS" id="PR00080">
    <property type="entry name" value="SDRFAMILY"/>
</dbReference>
<proteinExistence type="inferred from homology"/>